<protein>
    <submittedName>
        <fullName evidence="2">Cupin domain-containing protein</fullName>
    </submittedName>
</protein>
<sequence>MRGRRRCPCGGNGWATPTLPWPGGRRSTNARSNRSTPTVSISFSTVSRCAIPPEGRDRSLSKRDAVAPVDTAIHLPQGVPNGARMLWENSPMNIETHVLKGNGRIPNSRLPVLIYRQAFDMRPLDIEDLFRRNEWPTDWHSSFGMYPRHHFHSDTHELIAVTRGTLVGRFGGPEGVSVTMTKGDFVVIPAGVGHFGESITEDLRLTGAFPLGHAIHDFRLGYVEEYARMVERSRRVAVPVFDPLEGASGSLPQIWHDALGGCTDALG</sequence>
<dbReference type="PANTHER" id="PTHR36448:SF2">
    <property type="entry name" value="CUPIN TYPE-1 DOMAIN-CONTAINING PROTEIN"/>
    <property type="match status" value="1"/>
</dbReference>
<dbReference type="CDD" id="cd02219">
    <property type="entry name" value="cupin_YjlB-like"/>
    <property type="match status" value="1"/>
</dbReference>
<feature type="compositionally biased region" description="Low complexity" evidence="1">
    <location>
        <begin position="25"/>
        <end position="36"/>
    </location>
</feature>
<evidence type="ECO:0000313" key="3">
    <source>
        <dbReference type="Proteomes" id="UP000325641"/>
    </source>
</evidence>
<dbReference type="KEGG" id="bbet:F8237_24145"/>
<dbReference type="InterPro" id="IPR047121">
    <property type="entry name" value="YjiB-like"/>
</dbReference>
<dbReference type="InterPro" id="IPR014710">
    <property type="entry name" value="RmlC-like_jellyroll"/>
</dbReference>
<reference evidence="3" key="1">
    <citation type="submission" date="2019-10" db="EMBL/GenBank/DDBJ databases">
        <title>Complete Genome Sequence of Bradyrhizobium betae type strain PL7HG1T.</title>
        <authorList>
            <person name="Bromfield E.S.P."/>
            <person name="Cloutier S."/>
        </authorList>
    </citation>
    <scope>NUCLEOTIDE SEQUENCE [LARGE SCALE GENOMIC DNA]</scope>
    <source>
        <strain evidence="3">PL7HG1</strain>
    </source>
</reference>
<feature type="region of interest" description="Disordered" evidence="1">
    <location>
        <begin position="1"/>
        <end position="38"/>
    </location>
</feature>
<proteinExistence type="predicted"/>
<dbReference type="EMBL" id="CP044543">
    <property type="protein sequence ID" value="QFI75227.1"/>
    <property type="molecule type" value="Genomic_DNA"/>
</dbReference>
<dbReference type="SUPFAM" id="SSF51182">
    <property type="entry name" value="RmlC-like cupins"/>
    <property type="match status" value="1"/>
</dbReference>
<dbReference type="Gene3D" id="2.60.120.10">
    <property type="entry name" value="Jelly Rolls"/>
    <property type="match status" value="1"/>
</dbReference>
<evidence type="ECO:0000313" key="2">
    <source>
        <dbReference type="EMBL" id="QFI75227.1"/>
    </source>
</evidence>
<accession>A0A5P6PA30</accession>
<dbReference type="OrthoDB" id="9791759at2"/>
<dbReference type="PANTHER" id="PTHR36448">
    <property type="entry name" value="BLR7373 PROTEIN"/>
    <property type="match status" value="1"/>
</dbReference>
<dbReference type="Proteomes" id="UP000325641">
    <property type="component" value="Chromosome"/>
</dbReference>
<evidence type="ECO:0000256" key="1">
    <source>
        <dbReference type="SAM" id="MobiDB-lite"/>
    </source>
</evidence>
<name>A0A5P6PA30_9BRAD</name>
<dbReference type="AlphaFoldDB" id="A0A5P6PA30"/>
<gene>
    <name evidence="2" type="ORF">F8237_24145</name>
</gene>
<dbReference type="InterPro" id="IPR011051">
    <property type="entry name" value="RmlC_Cupin_sf"/>
</dbReference>
<organism evidence="2 3">
    <name type="scientific">Bradyrhizobium betae</name>
    <dbReference type="NCBI Taxonomy" id="244734"/>
    <lineage>
        <taxon>Bacteria</taxon>
        <taxon>Pseudomonadati</taxon>
        <taxon>Pseudomonadota</taxon>
        <taxon>Alphaproteobacteria</taxon>
        <taxon>Hyphomicrobiales</taxon>
        <taxon>Nitrobacteraceae</taxon>
        <taxon>Bradyrhizobium</taxon>
    </lineage>
</organism>